<evidence type="ECO:0000256" key="2">
    <source>
        <dbReference type="ARBA" id="ARBA00011738"/>
    </source>
</evidence>
<name>A0A316G0P7_9GAMM</name>
<dbReference type="SUPFAM" id="SSF53927">
    <property type="entry name" value="Cytidine deaminase-like"/>
    <property type="match status" value="1"/>
</dbReference>
<dbReference type="Proteomes" id="UP000245790">
    <property type="component" value="Unassembled WGS sequence"/>
</dbReference>
<keyword evidence="6 8" id="KW-0862">Zinc</keyword>
<accession>A0A316G0P7</accession>
<keyword evidence="5 8" id="KW-0378">Hydrolase</keyword>
<evidence type="ECO:0000259" key="9">
    <source>
        <dbReference type="PROSITE" id="PS51747"/>
    </source>
</evidence>
<dbReference type="InterPro" id="IPR016192">
    <property type="entry name" value="APOBEC/CMP_deaminase_Zn-bd"/>
</dbReference>
<feature type="binding site" evidence="8">
    <location>
        <position position="90"/>
    </location>
    <ligand>
        <name>Zn(2+)</name>
        <dbReference type="ChEBI" id="CHEBI:29105"/>
        <note>catalytic</note>
    </ligand>
</feature>
<evidence type="ECO:0000313" key="10">
    <source>
        <dbReference type="EMBL" id="PWK54243.1"/>
    </source>
</evidence>
<keyword evidence="11" id="KW-1185">Reference proteome</keyword>
<dbReference type="OrthoDB" id="9802676at2"/>
<comment type="cofactor">
    <cofactor evidence="8">
        <name>Zn(2+)</name>
        <dbReference type="ChEBI" id="CHEBI:29105"/>
    </cofactor>
    <text evidence="8">Binds 1 zinc ion per subunit.</text>
</comment>
<proteinExistence type="inferred from homology"/>
<comment type="catalytic activity">
    <reaction evidence="7 8">
        <text>adenosine(34) in tRNA + H2O + H(+) = inosine(34) in tRNA + NH4(+)</text>
        <dbReference type="Rhea" id="RHEA:43168"/>
        <dbReference type="Rhea" id="RHEA-COMP:10373"/>
        <dbReference type="Rhea" id="RHEA-COMP:10374"/>
        <dbReference type="ChEBI" id="CHEBI:15377"/>
        <dbReference type="ChEBI" id="CHEBI:15378"/>
        <dbReference type="ChEBI" id="CHEBI:28938"/>
        <dbReference type="ChEBI" id="CHEBI:74411"/>
        <dbReference type="ChEBI" id="CHEBI:82852"/>
        <dbReference type="EC" id="3.5.4.33"/>
    </reaction>
</comment>
<comment type="subunit">
    <text evidence="2 8">Homodimer.</text>
</comment>
<evidence type="ECO:0000313" key="11">
    <source>
        <dbReference type="Proteomes" id="UP000245790"/>
    </source>
</evidence>
<keyword evidence="3 8" id="KW-0819">tRNA processing</keyword>
<comment type="similarity">
    <text evidence="1">Belongs to the cytidine and deoxycytidylate deaminase family. ADAT2 subfamily.</text>
</comment>
<dbReference type="Gene3D" id="3.40.140.10">
    <property type="entry name" value="Cytidine Deaminase, domain 2"/>
    <property type="match status" value="1"/>
</dbReference>
<feature type="active site" description="Proton donor" evidence="8">
    <location>
        <position position="92"/>
    </location>
</feature>
<dbReference type="HAMAP" id="MF_00972">
    <property type="entry name" value="tRNA_aden_deaminase"/>
    <property type="match status" value="1"/>
</dbReference>
<dbReference type="PROSITE" id="PS00903">
    <property type="entry name" value="CYT_DCMP_DEAMINASES_1"/>
    <property type="match status" value="1"/>
</dbReference>
<protein>
    <recommendedName>
        <fullName evidence="8">tRNA-specific adenosine deaminase</fullName>
        <ecNumber evidence="8">3.5.4.33</ecNumber>
    </recommendedName>
</protein>
<dbReference type="GO" id="GO:0052717">
    <property type="term" value="F:tRNA-specific adenosine-34 deaminase activity"/>
    <property type="evidence" value="ECO:0007669"/>
    <property type="project" value="UniProtKB-UniRule"/>
</dbReference>
<dbReference type="PANTHER" id="PTHR11079">
    <property type="entry name" value="CYTOSINE DEAMINASE FAMILY MEMBER"/>
    <property type="match status" value="1"/>
</dbReference>
<dbReference type="RefSeq" id="WP_109761370.1">
    <property type="nucleotide sequence ID" value="NZ_QGGU01000001.1"/>
</dbReference>
<dbReference type="InterPro" id="IPR002125">
    <property type="entry name" value="CMP_dCMP_dom"/>
</dbReference>
<dbReference type="NCBIfam" id="NF008113">
    <property type="entry name" value="PRK10860.1"/>
    <property type="match status" value="1"/>
</dbReference>
<dbReference type="EMBL" id="QGGU01000001">
    <property type="protein sequence ID" value="PWK54243.1"/>
    <property type="molecule type" value="Genomic_DNA"/>
</dbReference>
<evidence type="ECO:0000256" key="1">
    <source>
        <dbReference type="ARBA" id="ARBA00010669"/>
    </source>
</evidence>
<sequence>MFKKLSAICFSFFSSSASKKECSDKNVYKTLQEPSGFSEQDHVFMRQALLMADEAERNNEIPVGAVLVQNNKVIARGCNRVISQHDPSAHAEVAVLREAGQQQQNYRLPETTLYVTLEPCAMCAMALVHARVERVVFGASDGKTGAAGSVYSLLDNPQNNHRIKVEGGLLQPDCSHKLSAFFKRRRQEHKQRKLSKKQSS</sequence>
<evidence type="ECO:0000256" key="5">
    <source>
        <dbReference type="ARBA" id="ARBA00022801"/>
    </source>
</evidence>
<evidence type="ECO:0000256" key="4">
    <source>
        <dbReference type="ARBA" id="ARBA00022723"/>
    </source>
</evidence>
<gene>
    <name evidence="8" type="primary">tadA</name>
    <name evidence="10" type="ORF">C8D97_10191</name>
</gene>
<dbReference type="GO" id="GO:0008270">
    <property type="term" value="F:zinc ion binding"/>
    <property type="evidence" value="ECO:0007669"/>
    <property type="project" value="UniProtKB-UniRule"/>
</dbReference>
<organism evidence="10 11">
    <name type="scientific">Pleionea mediterranea</name>
    <dbReference type="NCBI Taxonomy" id="523701"/>
    <lineage>
        <taxon>Bacteria</taxon>
        <taxon>Pseudomonadati</taxon>
        <taxon>Pseudomonadota</taxon>
        <taxon>Gammaproteobacteria</taxon>
        <taxon>Oceanospirillales</taxon>
        <taxon>Pleioneaceae</taxon>
        <taxon>Pleionea</taxon>
    </lineage>
</organism>
<comment type="function">
    <text evidence="8">Catalyzes the deamination of adenosine to inosine at the wobble position 34 of tRNA(Arg2).</text>
</comment>
<dbReference type="Pfam" id="PF00383">
    <property type="entry name" value="dCMP_cyt_deam_1"/>
    <property type="match status" value="1"/>
</dbReference>
<dbReference type="PROSITE" id="PS51747">
    <property type="entry name" value="CYT_DCMP_DEAMINASES_2"/>
    <property type="match status" value="1"/>
</dbReference>
<comment type="caution">
    <text evidence="10">The sequence shown here is derived from an EMBL/GenBank/DDBJ whole genome shotgun (WGS) entry which is preliminary data.</text>
</comment>
<dbReference type="CDD" id="cd01285">
    <property type="entry name" value="nucleoside_deaminase"/>
    <property type="match status" value="1"/>
</dbReference>
<feature type="binding site" evidence="8">
    <location>
        <position position="123"/>
    </location>
    <ligand>
        <name>Zn(2+)</name>
        <dbReference type="ChEBI" id="CHEBI:29105"/>
        <note>catalytic</note>
    </ligand>
</feature>
<evidence type="ECO:0000256" key="7">
    <source>
        <dbReference type="ARBA" id="ARBA00048045"/>
    </source>
</evidence>
<evidence type="ECO:0000256" key="6">
    <source>
        <dbReference type="ARBA" id="ARBA00022833"/>
    </source>
</evidence>
<dbReference type="EC" id="3.5.4.33" evidence="8"/>
<dbReference type="InterPro" id="IPR028883">
    <property type="entry name" value="tRNA_aden_deaminase"/>
</dbReference>
<dbReference type="AlphaFoldDB" id="A0A316G0P7"/>
<evidence type="ECO:0000256" key="3">
    <source>
        <dbReference type="ARBA" id="ARBA00022694"/>
    </source>
</evidence>
<dbReference type="FunFam" id="3.40.140.10:FF:000005">
    <property type="entry name" value="tRNA-specific adenosine deaminase"/>
    <property type="match status" value="1"/>
</dbReference>
<feature type="binding site" evidence="8">
    <location>
        <position position="120"/>
    </location>
    <ligand>
        <name>Zn(2+)</name>
        <dbReference type="ChEBI" id="CHEBI:29105"/>
        <note>catalytic</note>
    </ligand>
</feature>
<reference evidence="10 11" key="1">
    <citation type="submission" date="2018-05" db="EMBL/GenBank/DDBJ databases">
        <title>Genomic Encyclopedia of Type Strains, Phase IV (KMG-IV): sequencing the most valuable type-strain genomes for metagenomic binning, comparative biology and taxonomic classification.</title>
        <authorList>
            <person name="Goeker M."/>
        </authorList>
    </citation>
    <scope>NUCLEOTIDE SEQUENCE [LARGE SCALE GENOMIC DNA]</scope>
    <source>
        <strain evidence="10 11">DSM 25350</strain>
    </source>
</reference>
<feature type="domain" description="CMP/dCMP-type deaminase" evidence="9">
    <location>
        <begin position="39"/>
        <end position="151"/>
    </location>
</feature>
<evidence type="ECO:0000256" key="8">
    <source>
        <dbReference type="HAMAP-Rule" id="MF_00972"/>
    </source>
</evidence>
<dbReference type="GO" id="GO:0002100">
    <property type="term" value="P:tRNA wobble adenosine to inosine editing"/>
    <property type="evidence" value="ECO:0007669"/>
    <property type="project" value="UniProtKB-UniRule"/>
</dbReference>
<dbReference type="InterPro" id="IPR016193">
    <property type="entry name" value="Cytidine_deaminase-like"/>
</dbReference>
<dbReference type="PANTHER" id="PTHR11079:SF202">
    <property type="entry name" value="TRNA-SPECIFIC ADENOSINE DEAMINASE"/>
    <property type="match status" value="1"/>
</dbReference>
<keyword evidence="4 8" id="KW-0479">Metal-binding</keyword>